<proteinExistence type="inferred from homology"/>
<organism evidence="7 8">
    <name type="scientific">Schaalia canis</name>
    <dbReference type="NCBI Taxonomy" id="100469"/>
    <lineage>
        <taxon>Bacteria</taxon>
        <taxon>Bacillati</taxon>
        <taxon>Actinomycetota</taxon>
        <taxon>Actinomycetes</taxon>
        <taxon>Actinomycetales</taxon>
        <taxon>Actinomycetaceae</taxon>
        <taxon>Schaalia</taxon>
    </lineage>
</organism>
<dbReference type="InterPro" id="IPR027417">
    <property type="entry name" value="P-loop_NTPase"/>
</dbReference>
<dbReference type="InterPro" id="IPR003439">
    <property type="entry name" value="ABC_transporter-like_ATP-bd"/>
</dbReference>
<gene>
    <name evidence="7" type="ORF">EII11_02400</name>
</gene>
<dbReference type="SUPFAM" id="SSF52540">
    <property type="entry name" value="P-loop containing nucleoside triphosphate hydrolases"/>
    <property type="match status" value="1"/>
</dbReference>
<dbReference type="AlphaFoldDB" id="A0A3P1SHZ1"/>
<dbReference type="SMART" id="SM00382">
    <property type="entry name" value="AAA"/>
    <property type="match status" value="1"/>
</dbReference>
<dbReference type="PROSITE" id="PS00211">
    <property type="entry name" value="ABC_TRANSPORTER_1"/>
    <property type="match status" value="1"/>
</dbReference>
<evidence type="ECO:0000256" key="4">
    <source>
        <dbReference type="ARBA" id="ARBA00022840"/>
    </source>
</evidence>
<dbReference type="PANTHER" id="PTHR42734:SF5">
    <property type="entry name" value="IRON TRANSPORT SYSTEM ATP-BINDING PROTEIN HI_0361-RELATED"/>
    <property type="match status" value="1"/>
</dbReference>
<evidence type="ECO:0000259" key="6">
    <source>
        <dbReference type="PROSITE" id="PS50893"/>
    </source>
</evidence>
<dbReference type="InterPro" id="IPR050153">
    <property type="entry name" value="Metal_Ion_Import_ABC"/>
</dbReference>
<dbReference type="PANTHER" id="PTHR42734">
    <property type="entry name" value="METAL TRANSPORT SYSTEM ATP-BINDING PROTEIN TM_0124-RELATED"/>
    <property type="match status" value="1"/>
</dbReference>
<evidence type="ECO:0000313" key="8">
    <source>
        <dbReference type="Proteomes" id="UP000280444"/>
    </source>
</evidence>
<evidence type="ECO:0000256" key="3">
    <source>
        <dbReference type="ARBA" id="ARBA00022741"/>
    </source>
</evidence>
<keyword evidence="2" id="KW-0813">Transport</keyword>
<reference evidence="7 8" key="1">
    <citation type="submission" date="2018-11" db="EMBL/GenBank/DDBJ databases">
        <title>Genomes From Bacteria Associated with the Canine Oral Cavity: a Test Case for Automated Genome-Based Taxonomic Assignment.</title>
        <authorList>
            <person name="Coil D.A."/>
            <person name="Jospin G."/>
            <person name="Darling A.E."/>
            <person name="Wallis C."/>
            <person name="Davis I.J."/>
            <person name="Harris S."/>
            <person name="Eisen J.A."/>
            <person name="Holcombe L.J."/>
            <person name="O'Flynn C."/>
        </authorList>
    </citation>
    <scope>NUCLEOTIDE SEQUENCE [LARGE SCALE GENOMIC DNA]</scope>
    <source>
        <strain evidence="7 8">OH770</strain>
    </source>
</reference>
<dbReference type="Pfam" id="PF00005">
    <property type="entry name" value="ABC_tran"/>
    <property type="match status" value="1"/>
</dbReference>
<feature type="region of interest" description="Disordered" evidence="5">
    <location>
        <begin position="218"/>
        <end position="242"/>
    </location>
</feature>
<keyword evidence="8" id="KW-1185">Reference proteome</keyword>
<accession>A0A3P1SHZ1</accession>
<sequence>MRCENLHVAWDTQLILHGINTDVPAGQAIAVTGANGSGKSTLMRTLMGTAPITGGAAYLFGADVSQPRSVPWHRVGYVPQRFNSGGGIASSVEEVVRSGLLGPRRLWARPGDRGRALEALERVGLTHRAKDPMQILSGGQQQRALIARALVRNPDLLVMDEPLAGIDAHSRERLAEVVGEAKTQGTTILVVLHELGELGPLLDRELHLASGHISYDGPAHLDSTEGPHALTHHHHGEAERSHSYSAATLSDILGRSDIAGGIHE</sequence>
<protein>
    <submittedName>
        <fullName evidence="7">ATP-binding cassette domain-containing protein</fullName>
    </submittedName>
</protein>
<evidence type="ECO:0000256" key="5">
    <source>
        <dbReference type="SAM" id="MobiDB-lite"/>
    </source>
</evidence>
<dbReference type="GO" id="GO:0005524">
    <property type="term" value="F:ATP binding"/>
    <property type="evidence" value="ECO:0007669"/>
    <property type="project" value="UniProtKB-KW"/>
</dbReference>
<evidence type="ECO:0000256" key="1">
    <source>
        <dbReference type="ARBA" id="ARBA00005417"/>
    </source>
</evidence>
<dbReference type="GO" id="GO:0016887">
    <property type="term" value="F:ATP hydrolysis activity"/>
    <property type="evidence" value="ECO:0007669"/>
    <property type="project" value="InterPro"/>
</dbReference>
<comment type="similarity">
    <text evidence="1">Belongs to the ABC transporter superfamily.</text>
</comment>
<name>A0A3P1SHZ1_9ACTO</name>
<dbReference type="OrthoDB" id="5296765at2"/>
<dbReference type="EMBL" id="RQZF01000001">
    <property type="protein sequence ID" value="RRC96590.1"/>
    <property type="molecule type" value="Genomic_DNA"/>
</dbReference>
<dbReference type="PROSITE" id="PS50893">
    <property type="entry name" value="ABC_TRANSPORTER_2"/>
    <property type="match status" value="1"/>
</dbReference>
<dbReference type="Proteomes" id="UP000280444">
    <property type="component" value="Unassembled WGS sequence"/>
</dbReference>
<dbReference type="InterPro" id="IPR017871">
    <property type="entry name" value="ABC_transporter-like_CS"/>
</dbReference>
<comment type="caution">
    <text evidence="7">The sequence shown here is derived from an EMBL/GenBank/DDBJ whole genome shotgun (WGS) entry which is preliminary data.</text>
</comment>
<evidence type="ECO:0000313" key="7">
    <source>
        <dbReference type="EMBL" id="RRC96590.1"/>
    </source>
</evidence>
<keyword evidence="4 7" id="KW-0067">ATP-binding</keyword>
<dbReference type="InterPro" id="IPR003593">
    <property type="entry name" value="AAA+_ATPase"/>
</dbReference>
<dbReference type="Gene3D" id="3.40.50.300">
    <property type="entry name" value="P-loop containing nucleotide triphosphate hydrolases"/>
    <property type="match status" value="1"/>
</dbReference>
<feature type="domain" description="ABC transporter" evidence="6">
    <location>
        <begin position="1"/>
        <end position="235"/>
    </location>
</feature>
<evidence type="ECO:0000256" key="2">
    <source>
        <dbReference type="ARBA" id="ARBA00022448"/>
    </source>
</evidence>
<keyword evidence="3" id="KW-0547">Nucleotide-binding</keyword>